<feature type="signal peptide" evidence="5">
    <location>
        <begin position="1"/>
        <end position="20"/>
    </location>
</feature>
<proteinExistence type="predicted"/>
<dbReference type="PANTHER" id="PTHR42852:SF6">
    <property type="entry name" value="THIOL:DISULFIDE INTERCHANGE PROTEIN DSBE"/>
    <property type="match status" value="1"/>
</dbReference>
<evidence type="ECO:0000256" key="5">
    <source>
        <dbReference type="SAM" id="SignalP"/>
    </source>
</evidence>
<dbReference type="InterPro" id="IPR013740">
    <property type="entry name" value="Redoxin"/>
</dbReference>
<evidence type="ECO:0000256" key="1">
    <source>
        <dbReference type="ARBA" id="ARBA00004196"/>
    </source>
</evidence>
<keyword evidence="5" id="KW-0732">Signal</keyword>
<keyword evidence="4" id="KW-0676">Redox-active center</keyword>
<dbReference type="PROSITE" id="PS51352">
    <property type="entry name" value="THIOREDOXIN_2"/>
    <property type="match status" value="1"/>
</dbReference>
<keyword evidence="3" id="KW-1015">Disulfide bond</keyword>
<organism evidence="7 8">
    <name type="scientific">Algibacter miyuki</name>
    <dbReference type="NCBI Taxonomy" id="1306933"/>
    <lineage>
        <taxon>Bacteria</taxon>
        <taxon>Pseudomonadati</taxon>
        <taxon>Bacteroidota</taxon>
        <taxon>Flavobacteriia</taxon>
        <taxon>Flavobacteriales</taxon>
        <taxon>Flavobacteriaceae</taxon>
        <taxon>Algibacter</taxon>
    </lineage>
</organism>
<keyword evidence="2" id="KW-0201">Cytochrome c-type biogenesis</keyword>
<dbReference type="SUPFAM" id="SSF52833">
    <property type="entry name" value="Thioredoxin-like"/>
    <property type="match status" value="1"/>
</dbReference>
<keyword evidence="8" id="KW-1185">Reference proteome</keyword>
<evidence type="ECO:0000313" key="8">
    <source>
        <dbReference type="Proteomes" id="UP001589590"/>
    </source>
</evidence>
<feature type="domain" description="Thioredoxin" evidence="6">
    <location>
        <begin position="315"/>
        <end position="459"/>
    </location>
</feature>
<evidence type="ECO:0000259" key="6">
    <source>
        <dbReference type="PROSITE" id="PS51352"/>
    </source>
</evidence>
<dbReference type="PANTHER" id="PTHR42852">
    <property type="entry name" value="THIOL:DISULFIDE INTERCHANGE PROTEIN DSBE"/>
    <property type="match status" value="1"/>
</dbReference>
<name>A0ABV5GXW1_9FLAO</name>
<reference evidence="7 8" key="1">
    <citation type="submission" date="2024-09" db="EMBL/GenBank/DDBJ databases">
        <authorList>
            <person name="Sun Q."/>
            <person name="Mori K."/>
        </authorList>
    </citation>
    <scope>NUCLEOTIDE SEQUENCE [LARGE SCALE GENOMIC DNA]</scope>
    <source>
        <strain evidence="7 8">CECT 8300</strain>
    </source>
</reference>
<dbReference type="Proteomes" id="UP001589590">
    <property type="component" value="Unassembled WGS sequence"/>
</dbReference>
<dbReference type="EMBL" id="JBHMFA010000005">
    <property type="protein sequence ID" value="MFB9104462.1"/>
    <property type="molecule type" value="Genomic_DNA"/>
</dbReference>
<evidence type="ECO:0000256" key="3">
    <source>
        <dbReference type="ARBA" id="ARBA00023157"/>
    </source>
</evidence>
<comment type="subcellular location">
    <subcellularLocation>
        <location evidence="1">Cell envelope</location>
    </subcellularLocation>
</comment>
<evidence type="ECO:0000313" key="7">
    <source>
        <dbReference type="EMBL" id="MFB9104462.1"/>
    </source>
</evidence>
<dbReference type="Pfam" id="PF08534">
    <property type="entry name" value="Redoxin"/>
    <property type="match status" value="1"/>
</dbReference>
<dbReference type="CDD" id="cd02966">
    <property type="entry name" value="TlpA_like_family"/>
    <property type="match status" value="1"/>
</dbReference>
<accession>A0ABV5GXW1</accession>
<dbReference type="RefSeq" id="WP_290274443.1">
    <property type="nucleotide sequence ID" value="NZ_JAUFQP010000016.1"/>
</dbReference>
<protein>
    <submittedName>
        <fullName evidence="7">TlpA family protein disulfide reductase</fullName>
    </submittedName>
</protein>
<evidence type="ECO:0000256" key="4">
    <source>
        <dbReference type="ARBA" id="ARBA00023284"/>
    </source>
</evidence>
<evidence type="ECO:0000256" key="2">
    <source>
        <dbReference type="ARBA" id="ARBA00022748"/>
    </source>
</evidence>
<comment type="caution">
    <text evidence="7">The sequence shown here is derived from an EMBL/GenBank/DDBJ whole genome shotgun (WGS) entry which is preliminary data.</text>
</comment>
<gene>
    <name evidence="7" type="ORF">ACFFU1_06120</name>
</gene>
<feature type="chain" id="PRO_5045612004" evidence="5">
    <location>
        <begin position="21"/>
        <end position="459"/>
    </location>
</feature>
<dbReference type="InterPro" id="IPR013766">
    <property type="entry name" value="Thioredoxin_domain"/>
</dbReference>
<dbReference type="InterPro" id="IPR036249">
    <property type="entry name" value="Thioredoxin-like_sf"/>
</dbReference>
<dbReference type="PROSITE" id="PS51257">
    <property type="entry name" value="PROKAR_LIPOPROTEIN"/>
    <property type="match status" value="1"/>
</dbReference>
<sequence>MKKGLYALLALFIMACNSNSDKDFAIITGKITNNNASKLSLVKGNDAANKFTINVSADGVFRDTLRTDSELYTLYTGPQQALLLHVTPGDSLHISLDKKDYLNTVAISGKGASASIYLLEKTKIFSNAIGSPQETFSLNQSEYKSKLVSIKKQQEELLTNSKNLPVGFAEKDKRNITYEYFNWLLRYEKAHVYFTKNKAFEVDDTFLVEMADFDYNNEEDFKFSNSYKNILMTHFSDISNELSKKDNIAKDIAAIKTAASIKNQTIKNSVLFDFANAYMDTSSDIEALYNLFLDHSTNEHNNDVIIQKYNNLTGLKAGKPSPKFINYRNFAGGTTSLDDLKGKYVYIDVWATWCGPCIREIPSLKKLEKQYHGKNIEFVSISIDQESDFKTWKEMVAGKNLTGIQLFSDNSGGSQFVIDYKIESIPRFILIDPKGDIVQTDAPRPSSSQVITLFNSLNI</sequence>
<dbReference type="InterPro" id="IPR050553">
    <property type="entry name" value="Thioredoxin_ResA/DsbE_sf"/>
</dbReference>
<dbReference type="Gene3D" id="3.40.30.10">
    <property type="entry name" value="Glutaredoxin"/>
    <property type="match status" value="1"/>
</dbReference>